<evidence type="ECO:0000256" key="1">
    <source>
        <dbReference type="SAM" id="Phobius"/>
    </source>
</evidence>
<proteinExistence type="predicted"/>
<keyword evidence="1" id="KW-0472">Membrane</keyword>
<reference evidence="2 3" key="1">
    <citation type="submission" date="2007-01" db="EMBL/GenBank/DDBJ databases">
        <authorList>
            <person name="Haygood M."/>
            <person name="Podell S."/>
            <person name="Anderson C."/>
            <person name="Hopkinson B."/>
            <person name="Roe K."/>
            <person name="Barbeau K."/>
            <person name="Gaasterland T."/>
            <person name="Ferriera S."/>
            <person name="Johnson J."/>
            <person name="Kravitz S."/>
            <person name="Beeson K."/>
            <person name="Sutton G."/>
            <person name="Rogers Y.-H."/>
            <person name="Friedman R."/>
            <person name="Frazier M."/>
            <person name="Venter J.C."/>
        </authorList>
    </citation>
    <scope>NUCLEOTIDE SEQUENCE [LARGE SCALE GENOMIC DNA]</scope>
    <source>
        <strain evidence="2 3">ATCC 23134</strain>
    </source>
</reference>
<dbReference type="EMBL" id="AAWS01000005">
    <property type="protein sequence ID" value="EAY30772.1"/>
    <property type="molecule type" value="Genomic_DNA"/>
</dbReference>
<keyword evidence="3" id="KW-1185">Reference proteome</keyword>
<sequence>MIIYYQGKPPKKYLCILIISTIFVTCDRYVLQTSQILYAQKYWCISNPLLALKP</sequence>
<comment type="caution">
    <text evidence="2">The sequence shown here is derived from an EMBL/GenBank/DDBJ whole genome shotgun (WGS) entry which is preliminary data.</text>
</comment>
<keyword evidence="1" id="KW-1133">Transmembrane helix</keyword>
<dbReference type="AlphaFoldDB" id="A1ZFJ8"/>
<dbReference type="Proteomes" id="UP000004095">
    <property type="component" value="Unassembled WGS sequence"/>
</dbReference>
<gene>
    <name evidence="2" type="ORF">M23134_01096</name>
</gene>
<evidence type="ECO:0000313" key="3">
    <source>
        <dbReference type="Proteomes" id="UP000004095"/>
    </source>
</evidence>
<name>A1ZFJ8_MICM2</name>
<accession>A1ZFJ8</accession>
<feature type="transmembrane region" description="Helical" evidence="1">
    <location>
        <begin position="12"/>
        <end position="31"/>
    </location>
</feature>
<protein>
    <submittedName>
        <fullName evidence="2">Uncharacterized protein</fullName>
    </submittedName>
</protein>
<evidence type="ECO:0000313" key="2">
    <source>
        <dbReference type="EMBL" id="EAY30772.1"/>
    </source>
</evidence>
<keyword evidence="1" id="KW-0812">Transmembrane</keyword>
<organism evidence="2 3">
    <name type="scientific">Microscilla marina ATCC 23134</name>
    <dbReference type="NCBI Taxonomy" id="313606"/>
    <lineage>
        <taxon>Bacteria</taxon>
        <taxon>Pseudomonadati</taxon>
        <taxon>Bacteroidota</taxon>
        <taxon>Cytophagia</taxon>
        <taxon>Cytophagales</taxon>
        <taxon>Microscillaceae</taxon>
        <taxon>Microscilla</taxon>
    </lineage>
</organism>